<dbReference type="STRING" id="478744.SAMN05444359_104135"/>
<dbReference type="CDD" id="cd00552">
    <property type="entry name" value="RaiA"/>
    <property type="match status" value="1"/>
</dbReference>
<dbReference type="AlphaFoldDB" id="A0A1H9CBU5"/>
<feature type="region of interest" description="Disordered" evidence="1">
    <location>
        <begin position="88"/>
        <end position="123"/>
    </location>
</feature>
<dbReference type="Proteomes" id="UP000199021">
    <property type="component" value="Unassembled WGS sequence"/>
</dbReference>
<dbReference type="RefSeq" id="WP_090166019.1">
    <property type="nucleotide sequence ID" value="NZ_FOFB01000004.1"/>
</dbReference>
<sequence length="123" mass="13865">MQITIHKSGELLDSTKQVINDKVTKLETFYDRIERADVYIKDDDGTAANGHKVEVRLAIPGNDLFAEYTDPSIKRAIADVTEALRRQIKKHKEKEQARNSAGPSVMPVQDELDEDIAVSEEQL</sequence>
<evidence type="ECO:0000313" key="3">
    <source>
        <dbReference type="Proteomes" id="UP000199021"/>
    </source>
</evidence>
<name>A0A1H9CBU5_9BACT</name>
<dbReference type="InterPro" id="IPR003489">
    <property type="entry name" value="RHF/RaiA"/>
</dbReference>
<dbReference type="FunCoup" id="A0A1H9CBU5">
    <property type="interactions" value="319"/>
</dbReference>
<evidence type="ECO:0000256" key="1">
    <source>
        <dbReference type="SAM" id="MobiDB-lite"/>
    </source>
</evidence>
<gene>
    <name evidence="2" type="ORF">SAMN05444359_104135</name>
</gene>
<dbReference type="OrthoDB" id="9808702at2"/>
<reference evidence="3" key="1">
    <citation type="submission" date="2016-10" db="EMBL/GenBank/DDBJ databases">
        <authorList>
            <person name="Varghese N."/>
            <person name="Submissions S."/>
        </authorList>
    </citation>
    <scope>NUCLEOTIDE SEQUENCE [LARGE SCALE GENOMIC DNA]</scope>
    <source>
        <strain evidence="3">DSM 24740</strain>
    </source>
</reference>
<organism evidence="2 3">
    <name type="scientific">Neolewinella agarilytica</name>
    <dbReference type="NCBI Taxonomy" id="478744"/>
    <lineage>
        <taxon>Bacteria</taxon>
        <taxon>Pseudomonadati</taxon>
        <taxon>Bacteroidota</taxon>
        <taxon>Saprospiria</taxon>
        <taxon>Saprospirales</taxon>
        <taxon>Lewinellaceae</taxon>
        <taxon>Neolewinella</taxon>
    </lineage>
</organism>
<dbReference type="InParanoid" id="A0A1H9CBU5"/>
<feature type="compositionally biased region" description="Acidic residues" evidence="1">
    <location>
        <begin position="110"/>
        <end position="123"/>
    </location>
</feature>
<dbReference type="NCBIfam" id="TIGR00741">
    <property type="entry name" value="yfiA"/>
    <property type="match status" value="1"/>
</dbReference>
<proteinExistence type="predicted"/>
<dbReference type="EMBL" id="FOFB01000004">
    <property type="protein sequence ID" value="SEP98481.1"/>
    <property type="molecule type" value="Genomic_DNA"/>
</dbReference>
<dbReference type="InterPro" id="IPR036567">
    <property type="entry name" value="RHF-like"/>
</dbReference>
<protein>
    <submittedName>
        <fullName evidence="2">Ribosomal subunit interface protein</fullName>
    </submittedName>
</protein>
<keyword evidence="3" id="KW-1185">Reference proteome</keyword>
<evidence type="ECO:0000313" key="2">
    <source>
        <dbReference type="EMBL" id="SEP98481.1"/>
    </source>
</evidence>
<dbReference type="Pfam" id="PF02482">
    <property type="entry name" value="Ribosomal_S30AE"/>
    <property type="match status" value="1"/>
</dbReference>
<dbReference type="Gene3D" id="3.30.160.100">
    <property type="entry name" value="Ribosome hibernation promotion factor-like"/>
    <property type="match status" value="1"/>
</dbReference>
<dbReference type="SUPFAM" id="SSF69754">
    <property type="entry name" value="Ribosome binding protein Y (YfiA homologue)"/>
    <property type="match status" value="1"/>
</dbReference>
<accession>A0A1H9CBU5</accession>